<dbReference type="GeneID" id="85329599"/>
<dbReference type="PANTHER" id="PTHR24305:SF210">
    <property type="entry name" value="CYTOCHROME P450 MONOOXYGENASE ASQL-RELATED"/>
    <property type="match status" value="1"/>
</dbReference>
<keyword evidence="8" id="KW-0812">Transmembrane</keyword>
<dbReference type="PROSITE" id="PS00086">
    <property type="entry name" value="CYTOCHROME_P450"/>
    <property type="match status" value="1"/>
</dbReference>
<evidence type="ECO:0000256" key="2">
    <source>
        <dbReference type="ARBA" id="ARBA00010617"/>
    </source>
</evidence>
<protein>
    <submittedName>
        <fullName evidence="9">Cytochrome P450 monooxygenase-like protein</fullName>
    </submittedName>
</protein>
<dbReference type="CDD" id="cd11058">
    <property type="entry name" value="CYP60B-like"/>
    <property type="match status" value="1"/>
</dbReference>
<dbReference type="GO" id="GO:0005506">
    <property type="term" value="F:iron ion binding"/>
    <property type="evidence" value="ECO:0007669"/>
    <property type="project" value="InterPro"/>
</dbReference>
<dbReference type="Proteomes" id="UP001172101">
    <property type="component" value="Unassembled WGS sequence"/>
</dbReference>
<evidence type="ECO:0000256" key="5">
    <source>
        <dbReference type="ARBA" id="ARBA00023004"/>
    </source>
</evidence>
<evidence type="ECO:0000256" key="8">
    <source>
        <dbReference type="SAM" id="Phobius"/>
    </source>
</evidence>
<dbReference type="GO" id="GO:0020037">
    <property type="term" value="F:heme binding"/>
    <property type="evidence" value="ECO:0007669"/>
    <property type="project" value="InterPro"/>
</dbReference>
<evidence type="ECO:0000256" key="6">
    <source>
        <dbReference type="PIRSR" id="PIRSR602401-1"/>
    </source>
</evidence>
<keyword evidence="5 6" id="KW-0408">Iron</keyword>
<comment type="caution">
    <text evidence="9">The sequence shown here is derived from an EMBL/GenBank/DDBJ whole genome shotgun (WGS) entry which is preliminary data.</text>
</comment>
<evidence type="ECO:0000256" key="1">
    <source>
        <dbReference type="ARBA" id="ARBA00001971"/>
    </source>
</evidence>
<evidence type="ECO:0000256" key="7">
    <source>
        <dbReference type="RuleBase" id="RU000461"/>
    </source>
</evidence>
<comment type="cofactor">
    <cofactor evidence="1 6">
        <name>heme</name>
        <dbReference type="ChEBI" id="CHEBI:30413"/>
    </cofactor>
</comment>
<keyword evidence="7" id="KW-0560">Oxidoreductase</keyword>
<keyword evidence="7 9" id="KW-0503">Monooxygenase</keyword>
<evidence type="ECO:0000313" key="9">
    <source>
        <dbReference type="EMBL" id="KAK0701961.1"/>
    </source>
</evidence>
<dbReference type="InterPro" id="IPR001128">
    <property type="entry name" value="Cyt_P450"/>
</dbReference>
<dbReference type="GO" id="GO:0016705">
    <property type="term" value="F:oxidoreductase activity, acting on paired donors, with incorporation or reduction of molecular oxygen"/>
    <property type="evidence" value="ECO:0007669"/>
    <property type="project" value="InterPro"/>
</dbReference>
<dbReference type="EMBL" id="JAUIRO010000009">
    <property type="protein sequence ID" value="KAK0701961.1"/>
    <property type="molecule type" value="Genomic_DNA"/>
</dbReference>
<feature type="binding site" description="axial binding residue" evidence="6">
    <location>
        <position position="484"/>
    </location>
    <ligand>
        <name>heme</name>
        <dbReference type="ChEBI" id="CHEBI:30413"/>
    </ligand>
    <ligandPart>
        <name>Fe</name>
        <dbReference type="ChEBI" id="CHEBI:18248"/>
    </ligandPart>
</feature>
<dbReference type="PRINTS" id="PR00385">
    <property type="entry name" value="P450"/>
</dbReference>
<dbReference type="InterPro" id="IPR050121">
    <property type="entry name" value="Cytochrome_P450_monoxygenase"/>
</dbReference>
<feature type="transmembrane region" description="Helical" evidence="8">
    <location>
        <begin position="32"/>
        <end position="54"/>
    </location>
</feature>
<keyword evidence="10" id="KW-1185">Reference proteome</keyword>
<keyword evidence="4 6" id="KW-0479">Metal-binding</keyword>
<dbReference type="AlphaFoldDB" id="A0AA40DHW5"/>
<dbReference type="GO" id="GO:0004497">
    <property type="term" value="F:monooxygenase activity"/>
    <property type="evidence" value="ECO:0007669"/>
    <property type="project" value="UniProtKB-KW"/>
</dbReference>
<dbReference type="Pfam" id="PF00067">
    <property type="entry name" value="p450"/>
    <property type="match status" value="1"/>
</dbReference>
<dbReference type="PANTHER" id="PTHR24305">
    <property type="entry name" value="CYTOCHROME P450"/>
    <property type="match status" value="1"/>
</dbReference>
<comment type="similarity">
    <text evidence="2 7">Belongs to the cytochrome P450 family.</text>
</comment>
<reference evidence="9" key="1">
    <citation type="submission" date="2023-06" db="EMBL/GenBank/DDBJ databases">
        <title>Genome-scale phylogeny and comparative genomics of the fungal order Sordariales.</title>
        <authorList>
            <consortium name="Lawrence Berkeley National Laboratory"/>
            <person name="Hensen N."/>
            <person name="Bonometti L."/>
            <person name="Westerberg I."/>
            <person name="Brannstrom I.O."/>
            <person name="Guillou S."/>
            <person name="Cros-Aarteil S."/>
            <person name="Calhoun S."/>
            <person name="Haridas S."/>
            <person name="Kuo A."/>
            <person name="Mondo S."/>
            <person name="Pangilinan J."/>
            <person name="Riley R."/>
            <person name="LaButti K."/>
            <person name="Andreopoulos B."/>
            <person name="Lipzen A."/>
            <person name="Chen C."/>
            <person name="Yanf M."/>
            <person name="Daum C."/>
            <person name="Ng V."/>
            <person name="Clum A."/>
            <person name="Steindorff A."/>
            <person name="Ohm R."/>
            <person name="Martin F."/>
            <person name="Silar P."/>
            <person name="Natvig D."/>
            <person name="Lalanne C."/>
            <person name="Gautier V."/>
            <person name="Ament-velasquez S.L."/>
            <person name="Kruys A."/>
            <person name="Hutchinson M.I."/>
            <person name="Powell A.J."/>
            <person name="Barry K."/>
            <person name="Miller A.N."/>
            <person name="Grigoriev I.V."/>
            <person name="Debuchy R."/>
            <person name="Gladieux P."/>
            <person name="Thoren M.H."/>
            <person name="Johannesson H."/>
        </authorList>
    </citation>
    <scope>NUCLEOTIDE SEQUENCE</scope>
    <source>
        <strain evidence="9">SMH2392-1A</strain>
    </source>
</reference>
<keyword evidence="8" id="KW-0472">Membrane</keyword>
<dbReference type="InterPro" id="IPR017972">
    <property type="entry name" value="Cyt_P450_CS"/>
</dbReference>
<sequence length="543" mass="60558">MDGIKLAAAEVVVSANETATPFPHALPGHKQLMGIFAGAYVVYCIISAVYLVFFHPLSKFPGPKLWAVSRIPWAYYVIRGDLWAVLDELHHNYGGSVRIAPDEVTTIKPGAWKDIYVAKPVLAKDPYSLTPPLNGAHSLFTAEGDTHRRLRGALVNGFADKALRDQAPIVEGYADQLIARLRREAAKSKTAGGGGGGGHGQVIDIQRIFGYATFDTVTDLSFGESLLNTLERDTDNDEIRAFFLHAKFSTIRNCLSRFSPLDVLLGLFLLGATRATRERNWRLTTAKIERRLARGDLTGVRSDLLTPLVGKLDDGAALKGTISRKELTTNQLAFVIADCQLTTVALATATYLLLRDPPKWRLLADEVRARFERDDQITVQATTQTLPYLEAVINETMRFRHPTPISLPRCIPPGGRTVDGQHIPGNTIIGINLQNIQTTPTLWADPHEFHPERFLPASDPRYSRRFDGDVKEAFMPFSAGPRNCLGSKVYLAQARMFLAKVVWNFDLAMRDPQRDWLDQKAYLVFEPKPLFVELSEPEREMRV</sequence>
<gene>
    <name evidence="9" type="ORF">B0T26DRAFT_757930</name>
</gene>
<proteinExistence type="inferred from homology"/>
<accession>A0AA40DHW5</accession>
<dbReference type="InterPro" id="IPR036396">
    <property type="entry name" value="Cyt_P450_sf"/>
</dbReference>
<dbReference type="Gene3D" id="1.10.630.10">
    <property type="entry name" value="Cytochrome P450"/>
    <property type="match status" value="1"/>
</dbReference>
<evidence type="ECO:0000313" key="10">
    <source>
        <dbReference type="Proteomes" id="UP001172101"/>
    </source>
</evidence>
<keyword evidence="8" id="KW-1133">Transmembrane helix</keyword>
<evidence type="ECO:0000256" key="3">
    <source>
        <dbReference type="ARBA" id="ARBA00022617"/>
    </source>
</evidence>
<dbReference type="RefSeq" id="XP_060289625.1">
    <property type="nucleotide sequence ID" value="XM_060446329.1"/>
</dbReference>
<organism evidence="9 10">
    <name type="scientific">Lasiosphaeria miniovina</name>
    <dbReference type="NCBI Taxonomy" id="1954250"/>
    <lineage>
        <taxon>Eukaryota</taxon>
        <taxon>Fungi</taxon>
        <taxon>Dikarya</taxon>
        <taxon>Ascomycota</taxon>
        <taxon>Pezizomycotina</taxon>
        <taxon>Sordariomycetes</taxon>
        <taxon>Sordariomycetidae</taxon>
        <taxon>Sordariales</taxon>
        <taxon>Lasiosphaeriaceae</taxon>
        <taxon>Lasiosphaeria</taxon>
    </lineage>
</organism>
<keyword evidence="3 6" id="KW-0349">Heme</keyword>
<dbReference type="SUPFAM" id="SSF48264">
    <property type="entry name" value="Cytochrome P450"/>
    <property type="match status" value="1"/>
</dbReference>
<dbReference type="InterPro" id="IPR002401">
    <property type="entry name" value="Cyt_P450_E_grp-I"/>
</dbReference>
<name>A0AA40DHW5_9PEZI</name>
<evidence type="ECO:0000256" key="4">
    <source>
        <dbReference type="ARBA" id="ARBA00022723"/>
    </source>
</evidence>
<dbReference type="PRINTS" id="PR00463">
    <property type="entry name" value="EP450I"/>
</dbReference>